<evidence type="ECO:0000256" key="1">
    <source>
        <dbReference type="SAM" id="MobiDB-lite"/>
    </source>
</evidence>
<dbReference type="GO" id="GO:0005666">
    <property type="term" value="C:RNA polymerase III complex"/>
    <property type="evidence" value="ECO:0007669"/>
    <property type="project" value="TreeGrafter"/>
</dbReference>
<organism evidence="2 3">
    <name type="scientific">Candida parapsilosis</name>
    <name type="common">Yeast</name>
    <dbReference type="NCBI Taxonomy" id="5480"/>
    <lineage>
        <taxon>Eukaryota</taxon>
        <taxon>Fungi</taxon>
        <taxon>Dikarya</taxon>
        <taxon>Ascomycota</taxon>
        <taxon>Saccharomycotina</taxon>
        <taxon>Pichiomycetes</taxon>
        <taxon>Debaryomycetaceae</taxon>
        <taxon>Candida/Lodderomyces clade</taxon>
        <taxon>Candida</taxon>
    </lineage>
</organism>
<evidence type="ECO:0000313" key="3">
    <source>
        <dbReference type="Proteomes" id="UP000590412"/>
    </source>
</evidence>
<sequence>MSQLFVDEDDRVDDRRGYRPSTTTIKEENDEDESSPSSEYVQAALEENDDDDPIIESIPLVMNQVPSPATQSLHLLQYPGRPKTRVLSNTPVSASIKPDSHYLDLKLPIDPTKFFNLRKVEDWGESIDKHSISGVLDPTEQGIYAAKVVNDGVERKVVLIPIDSTAQLRTSFKYIDDLDKETMQQRKLEAQQERHQERPSVQILQTAAKHSTQNQDSHSHSLGDSLKSMKKFDEEEWKHLTWKTGDTMVESLKLQLSDGADGIHLHNDTSYDEFIDHLYN</sequence>
<dbReference type="PANTHER" id="PTHR12069:SF0">
    <property type="entry name" value="DNA-DIRECTED RNA POLYMERASE III SUBUNIT RPC5"/>
    <property type="match status" value="1"/>
</dbReference>
<proteinExistence type="predicted"/>
<dbReference type="EMBL" id="JABWAB010000005">
    <property type="protein sequence ID" value="KAF6051301.1"/>
    <property type="molecule type" value="Genomic_DNA"/>
</dbReference>
<feature type="region of interest" description="Disordered" evidence="1">
    <location>
        <begin position="1"/>
        <end position="40"/>
    </location>
</feature>
<dbReference type="InterPro" id="IPR006886">
    <property type="entry name" value="RNA_pol_III_Rpc5"/>
</dbReference>
<dbReference type="GO" id="GO:0042797">
    <property type="term" value="P:tRNA transcription by RNA polymerase III"/>
    <property type="evidence" value="ECO:0007669"/>
    <property type="project" value="TreeGrafter"/>
</dbReference>
<dbReference type="Proteomes" id="UP000590412">
    <property type="component" value="Unassembled WGS sequence"/>
</dbReference>
<comment type="caution">
    <text evidence="2">The sequence shown here is derived from an EMBL/GenBank/DDBJ whole genome shotgun (WGS) entry which is preliminary data.</text>
</comment>
<name>A0A8X7TAN6_CANPA</name>
<dbReference type="OrthoDB" id="340681at2759"/>
<dbReference type="Pfam" id="PF04801">
    <property type="entry name" value="RPC5"/>
    <property type="match status" value="1"/>
</dbReference>
<protein>
    <submittedName>
        <fullName evidence="2">Sin-like protein conserved region family protein</fullName>
    </submittedName>
</protein>
<evidence type="ECO:0000313" key="2">
    <source>
        <dbReference type="EMBL" id="KAF6051301.1"/>
    </source>
</evidence>
<accession>A0A8X7TAN6</accession>
<feature type="compositionally biased region" description="Acidic residues" evidence="1">
    <location>
        <begin position="1"/>
        <end position="11"/>
    </location>
</feature>
<dbReference type="PANTHER" id="PTHR12069">
    <property type="entry name" value="DNA-DIRECTED RNA POLYMERASES III 80 KDA POLYPEPTIDE RNA POLYMERASE III SUBUNIT 5"/>
    <property type="match status" value="1"/>
</dbReference>
<dbReference type="AlphaFoldDB" id="A0A8X7TAN6"/>
<gene>
    <name evidence="2" type="ORF">FOB60_003969</name>
</gene>
<reference evidence="2" key="1">
    <citation type="submission" date="2020-03" db="EMBL/GenBank/DDBJ databases">
        <title>FDA dAtabase for Regulatory Grade micrObial Sequences (FDA-ARGOS): Supporting development and validation of Infectious Disease Dx tests.</title>
        <authorList>
            <person name="Campos J."/>
            <person name="Goldberg B."/>
            <person name="Tallon L."/>
            <person name="Sadzewicz L."/>
            <person name="Vavikolanu K."/>
            <person name="Mehta A."/>
            <person name="Aluvathingal J."/>
            <person name="Nadendla S."/>
            <person name="Nandy P."/>
            <person name="Geyer C."/>
            <person name="Yan Y."/>
            <person name="Sichtig H."/>
        </authorList>
    </citation>
    <scope>NUCLEOTIDE SEQUENCE [LARGE SCALE GENOMIC DNA]</scope>
    <source>
        <strain evidence="2">FDAARGOS_652</strain>
    </source>
</reference>